<dbReference type="EMBL" id="JBHRTK010000001">
    <property type="protein sequence ID" value="MFC3205011.1"/>
    <property type="molecule type" value="Genomic_DNA"/>
</dbReference>
<organism evidence="4 5">
    <name type="scientific">Aquamicrobium soli</name>
    <dbReference type="NCBI Taxonomy" id="1811518"/>
    <lineage>
        <taxon>Bacteria</taxon>
        <taxon>Pseudomonadati</taxon>
        <taxon>Pseudomonadota</taxon>
        <taxon>Alphaproteobacteria</taxon>
        <taxon>Hyphomicrobiales</taxon>
        <taxon>Phyllobacteriaceae</taxon>
        <taxon>Aquamicrobium</taxon>
    </lineage>
</organism>
<name>A0ABV7K9K7_9HYPH</name>
<sequence>MNANPGASGRSRILICSRDPDAIRVMEGVFSSLAAYDTVIEPLEPLLSRKTIETDGFDAAIVDIANGAILDDPRFAEFRGKLGRSPVIFISSELPTERMRQLIRLDGTDWLPKPLQTRALIDTVNSVTQRLKANGNRVYAVLPCGGGSGGTCVSIMLAYYLSRAHKRSQPSAALFDLDFSRAAVSAYLNSDSNYDLTEVLGRPDRIDLEFIDIIKRKHHAGFSIFSHESPALMTHTQGAEIVLRMLDIVAFQHDHTVVDLTSCEAKWTQQVLAAVNRVVIVTTNSIPSLQRAKDLVRRVSETRGDGRDVAVVINKVHGGLFNPGIKKKDIVHIFGQTPVTVLPHEFQVLTEALNRGVLPIDVNQRSAFCGRIKQVADEVRAAAQVAL</sequence>
<evidence type="ECO:0000256" key="2">
    <source>
        <dbReference type="SAM" id="Phobius"/>
    </source>
</evidence>
<dbReference type="InterPro" id="IPR027417">
    <property type="entry name" value="P-loop_NTPase"/>
</dbReference>
<dbReference type="SUPFAM" id="SSF52540">
    <property type="entry name" value="P-loop containing nucleoside triphosphate hydrolases"/>
    <property type="match status" value="1"/>
</dbReference>
<evidence type="ECO:0000259" key="3">
    <source>
        <dbReference type="PROSITE" id="PS50110"/>
    </source>
</evidence>
<evidence type="ECO:0000313" key="5">
    <source>
        <dbReference type="Proteomes" id="UP001595583"/>
    </source>
</evidence>
<dbReference type="InterPro" id="IPR011006">
    <property type="entry name" value="CheY-like_superfamily"/>
</dbReference>
<dbReference type="Gene3D" id="3.40.50.300">
    <property type="entry name" value="P-loop containing nucleotide triphosphate hydrolases"/>
    <property type="match status" value="1"/>
</dbReference>
<keyword evidence="1" id="KW-0597">Phosphoprotein</keyword>
<evidence type="ECO:0000256" key="1">
    <source>
        <dbReference type="PROSITE-ProRule" id="PRU00169"/>
    </source>
</evidence>
<proteinExistence type="predicted"/>
<dbReference type="Gene3D" id="3.40.50.2300">
    <property type="match status" value="1"/>
</dbReference>
<dbReference type="SUPFAM" id="SSF52172">
    <property type="entry name" value="CheY-like"/>
    <property type="match status" value="1"/>
</dbReference>
<keyword evidence="2" id="KW-0472">Membrane</keyword>
<feature type="modified residue" description="4-aspartylphosphate" evidence="1">
    <location>
        <position position="63"/>
    </location>
</feature>
<evidence type="ECO:0000313" key="4">
    <source>
        <dbReference type="EMBL" id="MFC3205011.1"/>
    </source>
</evidence>
<feature type="transmembrane region" description="Helical" evidence="2">
    <location>
        <begin position="138"/>
        <end position="161"/>
    </location>
</feature>
<dbReference type="InterPro" id="IPR050625">
    <property type="entry name" value="ParA/MinD_ATPase"/>
</dbReference>
<comment type="caution">
    <text evidence="4">The sequence shown here is derived from an EMBL/GenBank/DDBJ whole genome shotgun (WGS) entry which is preliminary data.</text>
</comment>
<dbReference type="Proteomes" id="UP001595583">
    <property type="component" value="Unassembled WGS sequence"/>
</dbReference>
<keyword evidence="2" id="KW-1133">Transmembrane helix</keyword>
<protein>
    <recommendedName>
        <fullName evidence="3">Response regulatory domain-containing protein</fullName>
    </recommendedName>
</protein>
<keyword evidence="5" id="KW-1185">Reference proteome</keyword>
<reference evidence="5" key="1">
    <citation type="journal article" date="2019" name="Int. J. Syst. Evol. Microbiol.">
        <title>The Global Catalogue of Microorganisms (GCM) 10K type strain sequencing project: providing services to taxonomists for standard genome sequencing and annotation.</title>
        <authorList>
            <consortium name="The Broad Institute Genomics Platform"/>
            <consortium name="The Broad Institute Genome Sequencing Center for Infectious Disease"/>
            <person name="Wu L."/>
            <person name="Ma J."/>
        </authorList>
    </citation>
    <scope>NUCLEOTIDE SEQUENCE [LARGE SCALE GENOMIC DNA]</scope>
    <source>
        <strain evidence="5">KCTC 52165</strain>
    </source>
</reference>
<feature type="domain" description="Response regulatory" evidence="3">
    <location>
        <begin position="12"/>
        <end position="128"/>
    </location>
</feature>
<gene>
    <name evidence="4" type="ORF">ACFOHJ_02200</name>
</gene>
<dbReference type="RefSeq" id="WP_378218005.1">
    <property type="nucleotide sequence ID" value="NZ_JBHRTK010000001.1"/>
</dbReference>
<dbReference type="PANTHER" id="PTHR43384">
    <property type="entry name" value="SEPTUM SITE-DETERMINING PROTEIN MIND HOMOLOG, CHLOROPLASTIC-RELATED"/>
    <property type="match status" value="1"/>
</dbReference>
<dbReference type="PANTHER" id="PTHR43384:SF13">
    <property type="entry name" value="SLR0110 PROTEIN"/>
    <property type="match status" value="1"/>
</dbReference>
<dbReference type="PROSITE" id="PS50110">
    <property type="entry name" value="RESPONSE_REGULATORY"/>
    <property type="match status" value="1"/>
</dbReference>
<keyword evidence="2" id="KW-0812">Transmembrane</keyword>
<accession>A0ABV7K9K7</accession>
<dbReference type="InterPro" id="IPR001789">
    <property type="entry name" value="Sig_transdc_resp-reg_receiver"/>
</dbReference>